<comment type="caution">
    <text evidence="1">The sequence shown here is derived from an EMBL/GenBank/DDBJ whole genome shotgun (WGS) entry which is preliminary data.</text>
</comment>
<reference evidence="1 2" key="1">
    <citation type="journal article" date="2018" name="Sci. Rep.">
        <title>Comparative analysis of the Pocillopora damicornis genome highlights role of immune system in coral evolution.</title>
        <authorList>
            <person name="Cunning R."/>
            <person name="Bay R.A."/>
            <person name="Gillette P."/>
            <person name="Baker A.C."/>
            <person name="Traylor-Knowles N."/>
        </authorList>
    </citation>
    <scope>NUCLEOTIDE SEQUENCE [LARGE SCALE GENOMIC DNA]</scope>
    <source>
        <strain evidence="1">RSMAS</strain>
        <tissue evidence="1">Whole animal</tissue>
    </source>
</reference>
<proteinExistence type="predicted"/>
<keyword evidence="2" id="KW-1185">Reference proteome</keyword>
<sequence>MDFSTVKWMDLFLAAKERKKDLESKPKSHPLNITEQYYDCIVQDSNHLLNGSVSNIS</sequence>
<organism evidence="1 2">
    <name type="scientific">Pocillopora damicornis</name>
    <name type="common">Cauliflower coral</name>
    <name type="synonym">Millepora damicornis</name>
    <dbReference type="NCBI Taxonomy" id="46731"/>
    <lineage>
        <taxon>Eukaryota</taxon>
        <taxon>Metazoa</taxon>
        <taxon>Cnidaria</taxon>
        <taxon>Anthozoa</taxon>
        <taxon>Hexacorallia</taxon>
        <taxon>Scleractinia</taxon>
        <taxon>Astrocoeniina</taxon>
        <taxon>Pocilloporidae</taxon>
        <taxon>Pocillopora</taxon>
    </lineage>
</organism>
<evidence type="ECO:0000313" key="1">
    <source>
        <dbReference type="EMBL" id="RMX58632.1"/>
    </source>
</evidence>
<accession>A0A3M6UY89</accession>
<gene>
    <name evidence="1" type="ORF">pdam_00006405</name>
</gene>
<dbReference type="AlphaFoldDB" id="A0A3M6UY89"/>
<name>A0A3M6UY89_POCDA</name>
<evidence type="ECO:0000313" key="2">
    <source>
        <dbReference type="Proteomes" id="UP000275408"/>
    </source>
</evidence>
<dbReference type="Proteomes" id="UP000275408">
    <property type="component" value="Unassembled WGS sequence"/>
</dbReference>
<dbReference type="EMBL" id="RCHS01000482">
    <property type="protein sequence ID" value="RMX58632.1"/>
    <property type="molecule type" value="Genomic_DNA"/>
</dbReference>
<protein>
    <submittedName>
        <fullName evidence="1">Uncharacterized protein</fullName>
    </submittedName>
</protein>
<feature type="non-terminal residue" evidence="1">
    <location>
        <position position="57"/>
    </location>
</feature>